<proteinExistence type="predicted"/>
<keyword evidence="2" id="KW-1185">Reference proteome</keyword>
<evidence type="ECO:0000313" key="2">
    <source>
        <dbReference type="Proteomes" id="UP000000496"/>
    </source>
</evidence>
<gene>
    <name evidence="1" type="ordered locus">SNE_A22180</name>
</gene>
<dbReference type="STRING" id="331113.SNE_A22180"/>
<dbReference type="AlphaFoldDB" id="F8L457"/>
<dbReference type="OrthoDB" id="20998at2"/>
<dbReference type="HOGENOM" id="CLU_074583_0_0_0"/>
<reference evidence="1 2" key="2">
    <citation type="journal article" date="2011" name="Mol. Biol. Evol.">
        <title>Unity in variety--the pan-genome of the Chlamydiae.</title>
        <authorList>
            <person name="Collingro A."/>
            <person name="Tischler P."/>
            <person name="Weinmaier T."/>
            <person name="Penz T."/>
            <person name="Heinz E."/>
            <person name="Brunham R.C."/>
            <person name="Read T.D."/>
            <person name="Bavoil P.M."/>
            <person name="Sachse K."/>
            <person name="Kahane S."/>
            <person name="Friedman M.G."/>
            <person name="Rattei T."/>
            <person name="Myers G.S."/>
            <person name="Horn M."/>
        </authorList>
    </citation>
    <scope>NUCLEOTIDE SEQUENCE [LARGE SCALE GENOMIC DNA]</scope>
    <source>
        <strain evidence="2">ATCC VR-1471 / Z</strain>
    </source>
</reference>
<dbReference type="EMBL" id="FR872582">
    <property type="protein sequence ID" value="CCB90095.1"/>
    <property type="molecule type" value="Genomic_DNA"/>
</dbReference>
<protein>
    <submittedName>
        <fullName evidence="1">Uncharacterized protein</fullName>
    </submittedName>
</protein>
<reference key="1">
    <citation type="journal article" date="2011" name="Mol. Biol. Evol.">
        <title>Unity in variety -- the pan-genome of the Chlamydiae.</title>
        <authorList>
            <person name="Collingro A."/>
            <person name="Tischler P."/>
            <person name="Weinmaier T."/>
            <person name="Penz T."/>
            <person name="Heinz E."/>
            <person name="Brunham R.C."/>
            <person name="Read T.D."/>
            <person name="Bavoil P.M."/>
            <person name="Sachse K."/>
            <person name="Kahane S."/>
            <person name="Friedman M.G."/>
            <person name="Rattei T."/>
            <person name="Myers G.S.A."/>
            <person name="Horn M."/>
        </authorList>
    </citation>
    <scope>NUCLEOTIDE SEQUENCE</scope>
    <source>
        <strain>Z</strain>
    </source>
</reference>
<dbReference type="KEGG" id="sng:SNE_A22180"/>
<dbReference type="Proteomes" id="UP000000496">
    <property type="component" value="Chromosome gsn.131"/>
</dbReference>
<dbReference type="eggNOG" id="ENOG502ZBV3">
    <property type="taxonomic scope" value="Bacteria"/>
</dbReference>
<organism evidence="1 2">
    <name type="scientific">Simkania negevensis (strain ATCC VR-1471 / DSM 27360 / Z)</name>
    <dbReference type="NCBI Taxonomy" id="331113"/>
    <lineage>
        <taxon>Bacteria</taxon>
        <taxon>Pseudomonadati</taxon>
        <taxon>Chlamydiota</taxon>
        <taxon>Chlamydiia</taxon>
        <taxon>Parachlamydiales</taxon>
        <taxon>Simkaniaceae</taxon>
        <taxon>Simkania</taxon>
    </lineage>
</organism>
<accession>F8L457</accession>
<sequence>MKRFFLTLILYMHQVFTLSISHEDAYLIGEKIWKNECSSSKEKLTHWNVGENFASLGIGHFIWYPKNEPKKFQETFPNLINFLKAHGAMLPLWLEATASCPWDSRETFYANIQCQEMKELRAFLYETRALQAIFIAQRLEPAIEEILKLSPENSREHIAKTFEALSKSGKGLYAMIDYLNFKGAGTSPDEKYEGEGWGLFQVLQFMPAVSESPIQDFIASAKKVLMTRVQNAPPERNEARWLPGWLNRIATYL</sequence>
<name>F8L457_SIMNZ</name>
<dbReference type="RefSeq" id="WP_013944561.1">
    <property type="nucleotide sequence ID" value="NC_015713.1"/>
</dbReference>
<evidence type="ECO:0000313" key="1">
    <source>
        <dbReference type="EMBL" id="CCB90095.1"/>
    </source>
</evidence>